<evidence type="ECO:0000313" key="5">
    <source>
        <dbReference type="Proteomes" id="UP000002630"/>
    </source>
</evidence>
<proteinExistence type="predicted"/>
<dbReference type="InterPro" id="IPR012677">
    <property type="entry name" value="Nucleotide-bd_a/b_plait_sf"/>
</dbReference>
<evidence type="ECO:0000256" key="1">
    <source>
        <dbReference type="PROSITE-ProRule" id="PRU00176"/>
    </source>
</evidence>
<dbReference type="InterPro" id="IPR035979">
    <property type="entry name" value="RBD_domain_sf"/>
</dbReference>
<dbReference type="Pfam" id="PF00076">
    <property type="entry name" value="RRM_1"/>
    <property type="match status" value="1"/>
</dbReference>
<dbReference type="PROSITE" id="PS50102">
    <property type="entry name" value="RRM"/>
    <property type="match status" value="1"/>
</dbReference>
<organism evidence="4 5">
    <name type="scientific">Ectocarpus siliculosus</name>
    <name type="common">Brown alga</name>
    <name type="synonym">Conferva siliculosa</name>
    <dbReference type="NCBI Taxonomy" id="2880"/>
    <lineage>
        <taxon>Eukaryota</taxon>
        <taxon>Sar</taxon>
        <taxon>Stramenopiles</taxon>
        <taxon>Ochrophyta</taxon>
        <taxon>PX clade</taxon>
        <taxon>Phaeophyceae</taxon>
        <taxon>Ectocarpales</taxon>
        <taxon>Ectocarpaceae</taxon>
        <taxon>Ectocarpus</taxon>
    </lineage>
</organism>
<name>D7G7Z1_ECTSI</name>
<dbReference type="EMBL" id="FN649741">
    <property type="protein sequence ID" value="CBJ27866.1"/>
    <property type="molecule type" value="Genomic_DNA"/>
</dbReference>
<dbReference type="SUPFAM" id="SSF54928">
    <property type="entry name" value="RNA-binding domain, RBD"/>
    <property type="match status" value="1"/>
</dbReference>
<dbReference type="Gene3D" id="3.30.70.330">
    <property type="match status" value="1"/>
</dbReference>
<feature type="region of interest" description="Disordered" evidence="2">
    <location>
        <begin position="263"/>
        <end position="306"/>
    </location>
</feature>
<gene>
    <name evidence="4" type="ORF">Esi_0086_0042</name>
</gene>
<feature type="domain" description="RRM" evidence="3">
    <location>
        <begin position="31"/>
        <end position="109"/>
    </location>
</feature>
<dbReference type="SMART" id="SM00360">
    <property type="entry name" value="RRM"/>
    <property type="match status" value="1"/>
</dbReference>
<reference evidence="4 5" key="1">
    <citation type="journal article" date="2010" name="Nature">
        <title>The Ectocarpus genome and the independent evolution of multicellularity in brown algae.</title>
        <authorList>
            <person name="Cock J.M."/>
            <person name="Sterck L."/>
            <person name="Rouze P."/>
            <person name="Scornet D."/>
            <person name="Allen A.E."/>
            <person name="Amoutzias G."/>
            <person name="Anthouard V."/>
            <person name="Artiguenave F."/>
            <person name="Aury J.M."/>
            <person name="Badger J.H."/>
            <person name="Beszteri B."/>
            <person name="Billiau K."/>
            <person name="Bonnet E."/>
            <person name="Bothwell J.H."/>
            <person name="Bowler C."/>
            <person name="Boyen C."/>
            <person name="Brownlee C."/>
            <person name="Carrano C.J."/>
            <person name="Charrier B."/>
            <person name="Cho G.Y."/>
            <person name="Coelho S.M."/>
            <person name="Collen J."/>
            <person name="Corre E."/>
            <person name="Da Silva C."/>
            <person name="Delage L."/>
            <person name="Delaroque N."/>
            <person name="Dittami S.M."/>
            <person name="Doulbeau S."/>
            <person name="Elias M."/>
            <person name="Farnham G."/>
            <person name="Gachon C.M."/>
            <person name="Gschloessl B."/>
            <person name="Heesch S."/>
            <person name="Jabbari K."/>
            <person name="Jubin C."/>
            <person name="Kawai H."/>
            <person name="Kimura K."/>
            <person name="Kloareg B."/>
            <person name="Kupper F.C."/>
            <person name="Lang D."/>
            <person name="Le Bail A."/>
            <person name="Leblanc C."/>
            <person name="Lerouge P."/>
            <person name="Lohr M."/>
            <person name="Lopez P.J."/>
            <person name="Martens C."/>
            <person name="Maumus F."/>
            <person name="Michel G."/>
            <person name="Miranda-Saavedra D."/>
            <person name="Morales J."/>
            <person name="Moreau H."/>
            <person name="Motomura T."/>
            <person name="Nagasato C."/>
            <person name="Napoli C.A."/>
            <person name="Nelson D.R."/>
            <person name="Nyvall-Collen P."/>
            <person name="Peters A.F."/>
            <person name="Pommier C."/>
            <person name="Potin P."/>
            <person name="Poulain J."/>
            <person name="Quesneville H."/>
            <person name="Read B."/>
            <person name="Rensing S.A."/>
            <person name="Ritter A."/>
            <person name="Rousvoal S."/>
            <person name="Samanta M."/>
            <person name="Samson G."/>
            <person name="Schroeder D.C."/>
            <person name="Segurens B."/>
            <person name="Strittmatter M."/>
            <person name="Tonon T."/>
            <person name="Tregear J.W."/>
            <person name="Valentin K."/>
            <person name="von Dassow P."/>
            <person name="Yamagishi T."/>
            <person name="Van de Peer Y."/>
            <person name="Wincker P."/>
        </authorList>
    </citation>
    <scope>NUCLEOTIDE SEQUENCE [LARGE SCALE GENOMIC DNA]</scope>
    <source>
        <strain evidence="5">Ec32 / CCAP1310/4</strain>
    </source>
</reference>
<keyword evidence="1" id="KW-0694">RNA-binding</keyword>
<evidence type="ECO:0000313" key="4">
    <source>
        <dbReference type="EMBL" id="CBJ27866.1"/>
    </source>
</evidence>
<dbReference type="InterPro" id="IPR000504">
    <property type="entry name" value="RRM_dom"/>
</dbReference>
<protein>
    <recommendedName>
        <fullName evidence="3">RRM domain-containing protein</fullName>
    </recommendedName>
</protein>
<dbReference type="OrthoDB" id="10288707at2759"/>
<dbReference type="OMA" id="KEIHEHH"/>
<accession>D7G7Z1</accession>
<dbReference type="Proteomes" id="UP000002630">
    <property type="component" value="Linkage Group LG16"/>
</dbReference>
<evidence type="ECO:0000259" key="3">
    <source>
        <dbReference type="PROSITE" id="PS50102"/>
    </source>
</evidence>
<dbReference type="GO" id="GO:0003723">
    <property type="term" value="F:RNA binding"/>
    <property type="evidence" value="ECO:0007669"/>
    <property type="project" value="UniProtKB-UniRule"/>
</dbReference>
<sequence>MAEFAAVPGTPMKPSKGQDLEHPVTDLEAVRSILVQGLPLLDQELTESSIVQVFSAYGEISKLLLQTNEESRTQRAVLVFADVAGATSALQANGRDILGANCSVSLASSMPALNDGLDRDNVSDQPAAVGGMEGRTLTTAEWIKGIFAQGMVYTRLFDEKLGVSSTAKSIAAKVQTQVEQIDEKHNVSGKLAAVAFTAQAKVQEVNTKLKVSETASKWAHSAKESTDKALESNPRVAAGVHQAGDAIGSLVKSVSGLAHQAMGQPQEMAGPVPPVPPSAVPANTAGGTFGISESDTSAGAPPTKPV</sequence>
<feature type="region of interest" description="Disordered" evidence="2">
    <location>
        <begin position="1"/>
        <end position="21"/>
    </location>
</feature>
<dbReference type="EMBL" id="FN649096">
    <property type="protein sequence ID" value="CBJ27866.1"/>
    <property type="molecule type" value="Genomic_DNA"/>
</dbReference>
<evidence type="ECO:0000256" key="2">
    <source>
        <dbReference type="SAM" id="MobiDB-lite"/>
    </source>
</evidence>
<keyword evidence="5" id="KW-1185">Reference proteome</keyword>
<dbReference type="AlphaFoldDB" id="D7G7Z1"/>
<dbReference type="InParanoid" id="D7G7Z1"/>